<feature type="region of interest" description="Disordered" evidence="9">
    <location>
        <begin position="1"/>
        <end position="123"/>
    </location>
</feature>
<keyword evidence="10" id="KW-0812">Transmembrane</keyword>
<comment type="similarity">
    <text evidence="3">Belongs to the PstS family.</text>
</comment>
<feature type="compositionally biased region" description="Basic and acidic residues" evidence="9">
    <location>
        <begin position="46"/>
        <end position="69"/>
    </location>
</feature>
<evidence type="ECO:0000256" key="6">
    <source>
        <dbReference type="ARBA" id="ARBA00022729"/>
    </source>
</evidence>
<feature type="compositionally biased region" description="Basic and acidic residues" evidence="9">
    <location>
        <begin position="183"/>
        <end position="202"/>
    </location>
</feature>
<evidence type="ECO:0000256" key="8">
    <source>
        <dbReference type="ARBA" id="ARBA00023288"/>
    </source>
</evidence>
<feature type="region of interest" description="Disordered" evidence="9">
    <location>
        <begin position="181"/>
        <end position="206"/>
    </location>
</feature>
<dbReference type="InterPro" id="IPR024370">
    <property type="entry name" value="PBP_domain"/>
</dbReference>
<keyword evidence="8" id="KW-0449">Lipoprotein</keyword>
<keyword evidence="6" id="KW-0732">Signal</keyword>
<comment type="subunit">
    <text evidence="4">The complex is composed of two ATP-binding proteins (PstB), two transmembrane proteins (PstC and PstA) and a solute-binding protein (PstS).</text>
</comment>
<sequence>MFNRNKDAAGGDGSEKKKSAKGKLTPEQKAIRNKQKVERAAAAQVRRAESQVKRAEQAVQNREKDEEKKKKEKAKKAANKVKAQEKKAKQKEKKKEQRAANKMKAQEKKLRQQEAKAQRKAELEARTPLQKSIDRTLKIKKFLPLTILLVVIGVGALVGLSFGSQIADTAKTTMAMVPFLNSGEEKEGEPAKTEEEAAKAEEEEKEPVEGIAIGGTGVLREYFAPALAAYMEVEEKEAKAFCSSKNYSDGYKELIAGKLQILFTEAPTDKENELAEKAGLELKSVPILNGGLVFLINEANPVKDLTLAQIQGIYDGTITNWKDLGGEDLPIIAYQRSENTGGQSGLYKYVLSKEKLEKTSRKLKLSTTADLAEAVAAEKGAIGYTYYYYVNKLETSEGTELAAVNSIEPNADTIGEGQYPLTTYTYAVIAVAAAEEAADSQDSTKEPAEEPSEAELKAAEKLKTEQQEQLRANLRFIQWILREDGQALAADKGFVKHND</sequence>
<evidence type="ECO:0000256" key="3">
    <source>
        <dbReference type="ARBA" id="ARBA00008725"/>
    </source>
</evidence>
<evidence type="ECO:0000256" key="7">
    <source>
        <dbReference type="ARBA" id="ARBA00023139"/>
    </source>
</evidence>
<evidence type="ECO:0000313" key="13">
    <source>
        <dbReference type="Proteomes" id="UP000466848"/>
    </source>
</evidence>
<accession>A0A858BVL6</accession>
<feature type="domain" description="PBP" evidence="11">
    <location>
        <begin position="204"/>
        <end position="432"/>
    </location>
</feature>
<dbReference type="SUPFAM" id="SSF53850">
    <property type="entry name" value="Periplasmic binding protein-like II"/>
    <property type="match status" value="1"/>
</dbReference>
<keyword evidence="10" id="KW-0472">Membrane</keyword>
<name>A0A858BVL6_9FIRM</name>
<dbReference type="GO" id="GO:0005886">
    <property type="term" value="C:plasma membrane"/>
    <property type="evidence" value="ECO:0007669"/>
    <property type="project" value="UniProtKB-SubCell"/>
</dbReference>
<evidence type="ECO:0000256" key="9">
    <source>
        <dbReference type="SAM" id="MobiDB-lite"/>
    </source>
</evidence>
<feature type="region of interest" description="Disordered" evidence="9">
    <location>
        <begin position="438"/>
        <end position="463"/>
    </location>
</feature>
<feature type="compositionally biased region" description="Basic and acidic residues" evidence="9">
    <location>
        <begin position="82"/>
        <end position="123"/>
    </location>
</feature>
<dbReference type="Gene3D" id="3.40.190.10">
    <property type="entry name" value="Periplasmic binding protein-like II"/>
    <property type="match status" value="2"/>
</dbReference>
<feature type="compositionally biased region" description="Basic and acidic residues" evidence="9">
    <location>
        <begin position="24"/>
        <end position="39"/>
    </location>
</feature>
<evidence type="ECO:0000256" key="10">
    <source>
        <dbReference type="SAM" id="Phobius"/>
    </source>
</evidence>
<evidence type="ECO:0000313" key="12">
    <source>
        <dbReference type="EMBL" id="QIB68950.1"/>
    </source>
</evidence>
<dbReference type="PANTHER" id="PTHR30570:SF1">
    <property type="entry name" value="PHOSPHATE-BINDING PROTEIN PSTS"/>
    <property type="match status" value="1"/>
</dbReference>
<feature type="transmembrane region" description="Helical" evidence="10">
    <location>
        <begin position="142"/>
        <end position="162"/>
    </location>
</feature>
<keyword evidence="5" id="KW-0592">Phosphate transport</keyword>
<dbReference type="KEGG" id="abut:Ami103574_06275"/>
<evidence type="ECO:0000256" key="5">
    <source>
        <dbReference type="ARBA" id="ARBA00022592"/>
    </source>
</evidence>
<dbReference type="Proteomes" id="UP000466848">
    <property type="component" value="Chromosome"/>
</dbReference>
<dbReference type="AlphaFoldDB" id="A0A858BVL6"/>
<dbReference type="InterPro" id="IPR050811">
    <property type="entry name" value="Phosphate_ABC_transporter"/>
</dbReference>
<feature type="compositionally biased region" description="Basic and acidic residues" evidence="9">
    <location>
        <begin position="1"/>
        <end position="17"/>
    </location>
</feature>
<comment type="function">
    <text evidence="1">Part of the ABC transporter complex PstSACB involved in phosphate import.</text>
</comment>
<dbReference type="EMBL" id="CP048649">
    <property type="protein sequence ID" value="QIB68950.1"/>
    <property type="molecule type" value="Genomic_DNA"/>
</dbReference>
<feature type="compositionally biased region" description="Basic residues" evidence="9">
    <location>
        <begin position="70"/>
        <end position="79"/>
    </location>
</feature>
<reference evidence="12 13" key="1">
    <citation type="submission" date="2020-02" db="EMBL/GenBank/DDBJ databases">
        <authorList>
            <person name="Kim Y.B."/>
            <person name="Roh S.W."/>
        </authorList>
    </citation>
    <scope>NUCLEOTIDE SEQUENCE [LARGE SCALE GENOMIC DNA]</scope>
    <source>
        <strain evidence="12 13">DSM 103574</strain>
    </source>
</reference>
<evidence type="ECO:0000256" key="2">
    <source>
        <dbReference type="ARBA" id="ARBA00004193"/>
    </source>
</evidence>
<keyword evidence="10" id="KW-1133">Transmembrane helix</keyword>
<keyword evidence="5" id="KW-0813">Transport</keyword>
<evidence type="ECO:0000256" key="1">
    <source>
        <dbReference type="ARBA" id="ARBA00002841"/>
    </source>
</evidence>
<evidence type="ECO:0000259" key="11">
    <source>
        <dbReference type="Pfam" id="PF12849"/>
    </source>
</evidence>
<comment type="subcellular location">
    <subcellularLocation>
        <location evidence="2">Cell membrane</location>
        <topology evidence="2">Lipid-anchor</topology>
    </subcellularLocation>
</comment>
<organism evidence="12 13">
    <name type="scientific">Aminipila butyrica</name>
    <dbReference type="NCBI Taxonomy" id="433296"/>
    <lineage>
        <taxon>Bacteria</taxon>
        <taxon>Bacillati</taxon>
        <taxon>Bacillota</taxon>
        <taxon>Clostridia</taxon>
        <taxon>Peptostreptococcales</taxon>
        <taxon>Anaerovoracaceae</taxon>
        <taxon>Aminipila</taxon>
    </lineage>
</organism>
<protein>
    <recommendedName>
        <fullName evidence="11">PBP domain-containing protein</fullName>
    </recommendedName>
</protein>
<keyword evidence="7" id="KW-0564">Palmitate</keyword>
<dbReference type="GO" id="GO:0006817">
    <property type="term" value="P:phosphate ion transport"/>
    <property type="evidence" value="ECO:0007669"/>
    <property type="project" value="UniProtKB-KW"/>
</dbReference>
<evidence type="ECO:0000256" key="4">
    <source>
        <dbReference type="ARBA" id="ARBA00011529"/>
    </source>
</evidence>
<keyword evidence="13" id="KW-1185">Reference proteome</keyword>
<dbReference type="PANTHER" id="PTHR30570">
    <property type="entry name" value="PERIPLASMIC PHOSPHATE BINDING COMPONENT OF PHOSPHATE ABC TRANSPORTER"/>
    <property type="match status" value="1"/>
</dbReference>
<feature type="compositionally biased region" description="Basic and acidic residues" evidence="9">
    <location>
        <begin position="442"/>
        <end position="463"/>
    </location>
</feature>
<gene>
    <name evidence="12" type="ORF">Ami103574_06275</name>
</gene>
<proteinExistence type="inferred from homology"/>
<dbReference type="Pfam" id="PF12849">
    <property type="entry name" value="PBP_like_2"/>
    <property type="match status" value="1"/>
</dbReference>